<dbReference type="EMBL" id="JARAKH010000001">
    <property type="protein sequence ID" value="KAK8407562.1"/>
    <property type="molecule type" value="Genomic_DNA"/>
</dbReference>
<proteinExistence type="predicted"/>
<sequence>MGKTSATVASGISCALSSVDGKKKSVKPSEKELRKTLRRNVDRSKNLLVSLEQNLSSWDYEEHNATMSSFWSSTTAVHASVLQEALNRGNDAGVRHQMNMGSMRDAFTRAEEQLRLSSRRLTDPAIPNIKDKVKNISSVAKLIKGLVDMTLQTALNTSKLAGSVADGWSVPAQFESSKMRALEDLACSRRRNGIVSVMLSRERGSISFGDSRSKTNVLVIPLVILEHLVANKVVLDRYCSASGMSLSKQLDHFIHILSGKND</sequence>
<reference evidence="2 3" key="1">
    <citation type="submission" date="2023-03" db="EMBL/GenBank/DDBJ databases">
        <title>High-quality genome of Scylla paramamosain provides insights in environmental adaptation.</title>
        <authorList>
            <person name="Zhang L."/>
        </authorList>
    </citation>
    <scope>NUCLEOTIDE SEQUENCE [LARGE SCALE GENOMIC DNA]</scope>
    <source>
        <strain evidence="2">LZ_2023a</strain>
        <tissue evidence="2">Muscle</tissue>
    </source>
</reference>
<comment type="caution">
    <text evidence="2">The sequence shown here is derived from an EMBL/GenBank/DDBJ whole genome shotgun (WGS) entry which is preliminary data.</text>
</comment>
<evidence type="ECO:0000313" key="3">
    <source>
        <dbReference type="Proteomes" id="UP001487740"/>
    </source>
</evidence>
<accession>A0AAW0V5G7</accession>
<evidence type="ECO:0000256" key="1">
    <source>
        <dbReference type="SAM" id="MobiDB-lite"/>
    </source>
</evidence>
<evidence type="ECO:0000313" key="2">
    <source>
        <dbReference type="EMBL" id="KAK8407562.1"/>
    </source>
</evidence>
<dbReference type="Proteomes" id="UP001487740">
    <property type="component" value="Unassembled WGS sequence"/>
</dbReference>
<name>A0AAW0V5G7_SCYPA</name>
<dbReference type="AlphaFoldDB" id="A0AAW0V5G7"/>
<gene>
    <name evidence="2" type="ORF">O3P69_002253</name>
</gene>
<keyword evidence="3" id="KW-1185">Reference proteome</keyword>
<organism evidence="2 3">
    <name type="scientific">Scylla paramamosain</name>
    <name type="common">Mud crab</name>
    <dbReference type="NCBI Taxonomy" id="85552"/>
    <lineage>
        <taxon>Eukaryota</taxon>
        <taxon>Metazoa</taxon>
        <taxon>Ecdysozoa</taxon>
        <taxon>Arthropoda</taxon>
        <taxon>Crustacea</taxon>
        <taxon>Multicrustacea</taxon>
        <taxon>Malacostraca</taxon>
        <taxon>Eumalacostraca</taxon>
        <taxon>Eucarida</taxon>
        <taxon>Decapoda</taxon>
        <taxon>Pleocyemata</taxon>
        <taxon>Brachyura</taxon>
        <taxon>Eubrachyura</taxon>
        <taxon>Portunoidea</taxon>
        <taxon>Portunidae</taxon>
        <taxon>Portuninae</taxon>
        <taxon>Scylla</taxon>
    </lineage>
</organism>
<feature type="compositionally biased region" description="Basic and acidic residues" evidence="1">
    <location>
        <begin position="20"/>
        <end position="38"/>
    </location>
</feature>
<feature type="region of interest" description="Disordered" evidence="1">
    <location>
        <begin position="19"/>
        <end position="38"/>
    </location>
</feature>
<protein>
    <submittedName>
        <fullName evidence="2">Uncharacterized protein</fullName>
    </submittedName>
</protein>